<dbReference type="Proteomes" id="UP000184063">
    <property type="component" value="Unassembled WGS sequence"/>
</dbReference>
<proteinExistence type="predicted"/>
<dbReference type="EMBL" id="KV878240">
    <property type="protein sequence ID" value="OJZ87764.1"/>
    <property type="molecule type" value="Genomic_DNA"/>
</dbReference>
<reference evidence="3" key="1">
    <citation type="journal article" date="2017" name="Genome Biol.">
        <title>Comparative genomics reveals high biological diversity and specific adaptations in the industrially and medically important fungal genus Aspergillus.</title>
        <authorList>
            <person name="de Vries R.P."/>
            <person name="Riley R."/>
            <person name="Wiebenga A."/>
            <person name="Aguilar-Osorio G."/>
            <person name="Amillis S."/>
            <person name="Uchima C.A."/>
            <person name="Anderluh G."/>
            <person name="Asadollahi M."/>
            <person name="Askin M."/>
            <person name="Barry K."/>
            <person name="Battaglia E."/>
            <person name="Bayram O."/>
            <person name="Benocci T."/>
            <person name="Braus-Stromeyer S.A."/>
            <person name="Caldana C."/>
            <person name="Canovas D."/>
            <person name="Cerqueira G.C."/>
            <person name="Chen F."/>
            <person name="Chen W."/>
            <person name="Choi C."/>
            <person name="Clum A."/>
            <person name="Dos Santos R.A."/>
            <person name="Damasio A.R."/>
            <person name="Diallinas G."/>
            <person name="Emri T."/>
            <person name="Fekete E."/>
            <person name="Flipphi M."/>
            <person name="Freyberg S."/>
            <person name="Gallo A."/>
            <person name="Gournas C."/>
            <person name="Habgood R."/>
            <person name="Hainaut M."/>
            <person name="Harispe M.L."/>
            <person name="Henrissat B."/>
            <person name="Hilden K.S."/>
            <person name="Hope R."/>
            <person name="Hossain A."/>
            <person name="Karabika E."/>
            <person name="Karaffa L."/>
            <person name="Karanyi Z."/>
            <person name="Krasevec N."/>
            <person name="Kuo A."/>
            <person name="Kusch H."/>
            <person name="LaButti K."/>
            <person name="Lagendijk E.L."/>
            <person name="Lapidus A."/>
            <person name="Levasseur A."/>
            <person name="Lindquist E."/>
            <person name="Lipzen A."/>
            <person name="Logrieco A.F."/>
            <person name="MacCabe A."/>
            <person name="Maekelae M.R."/>
            <person name="Malavazi I."/>
            <person name="Melin P."/>
            <person name="Meyer V."/>
            <person name="Mielnichuk N."/>
            <person name="Miskei M."/>
            <person name="Molnar A.P."/>
            <person name="Mule G."/>
            <person name="Ngan C.Y."/>
            <person name="Orejas M."/>
            <person name="Orosz E."/>
            <person name="Ouedraogo J.P."/>
            <person name="Overkamp K.M."/>
            <person name="Park H.-S."/>
            <person name="Perrone G."/>
            <person name="Piumi F."/>
            <person name="Punt P.J."/>
            <person name="Ram A.F."/>
            <person name="Ramon A."/>
            <person name="Rauscher S."/>
            <person name="Record E."/>
            <person name="Riano-Pachon D.M."/>
            <person name="Robert V."/>
            <person name="Roehrig J."/>
            <person name="Ruller R."/>
            <person name="Salamov A."/>
            <person name="Salih N.S."/>
            <person name="Samson R.A."/>
            <person name="Sandor E."/>
            <person name="Sanguinetti M."/>
            <person name="Schuetze T."/>
            <person name="Sepcic K."/>
            <person name="Shelest E."/>
            <person name="Sherlock G."/>
            <person name="Sophianopoulou V."/>
            <person name="Squina F.M."/>
            <person name="Sun H."/>
            <person name="Susca A."/>
            <person name="Todd R.B."/>
            <person name="Tsang A."/>
            <person name="Unkles S.E."/>
            <person name="van de Wiele N."/>
            <person name="van Rossen-Uffink D."/>
            <person name="Oliveira J.V."/>
            <person name="Vesth T.C."/>
            <person name="Visser J."/>
            <person name="Yu J.-H."/>
            <person name="Zhou M."/>
            <person name="Andersen M.R."/>
            <person name="Archer D.B."/>
            <person name="Baker S.E."/>
            <person name="Benoit I."/>
            <person name="Brakhage A.A."/>
            <person name="Braus G.H."/>
            <person name="Fischer R."/>
            <person name="Frisvad J.C."/>
            <person name="Goldman G.H."/>
            <person name="Houbraken J."/>
            <person name="Oakley B."/>
            <person name="Pocsi I."/>
            <person name="Scazzocchio C."/>
            <person name="Seiboth B."/>
            <person name="vanKuyk P.A."/>
            <person name="Wortman J."/>
            <person name="Dyer P.S."/>
            <person name="Grigoriev I.V."/>
        </authorList>
    </citation>
    <scope>NUCLEOTIDE SEQUENCE [LARGE SCALE GENOMIC DNA]</scope>
    <source>
        <strain evidence="3">CBS 106.47</strain>
    </source>
</reference>
<sequence>MREEFNFSARRDITSYNASDGNIIESSSRVTGQLSYPIVLHFRLTMQLLSISNPDRTNRKAKHHHRFSSLSHDAKTADPCKIPQLPERGLSSLAPLGPPNGSRLNEPAFALAISHKPRQPGHVWSLLPGTLLCTEIPRSVAGDIGCSIDYSRATLFAHQQSSNLLPVPVRISISLSVCLAATRSVFLGQVTISLPRPIRPNHSVARYILDDAEQDASKRDVFWEWRQKQST</sequence>
<organism evidence="2 3">
    <name type="scientific">Aspergillus luchuensis (strain CBS 106.47)</name>
    <dbReference type="NCBI Taxonomy" id="1137211"/>
    <lineage>
        <taxon>Eukaryota</taxon>
        <taxon>Fungi</taxon>
        <taxon>Dikarya</taxon>
        <taxon>Ascomycota</taxon>
        <taxon>Pezizomycotina</taxon>
        <taxon>Eurotiomycetes</taxon>
        <taxon>Eurotiomycetidae</taxon>
        <taxon>Eurotiales</taxon>
        <taxon>Aspergillaceae</taxon>
        <taxon>Aspergillus</taxon>
        <taxon>Aspergillus subgen. Circumdati</taxon>
    </lineage>
</organism>
<gene>
    <name evidence="2" type="ORF">ASPFODRAFT_588204</name>
</gene>
<evidence type="ECO:0000256" key="1">
    <source>
        <dbReference type="SAM" id="MobiDB-lite"/>
    </source>
</evidence>
<name>A0A1M3TM77_ASPLC</name>
<evidence type="ECO:0000313" key="3">
    <source>
        <dbReference type="Proteomes" id="UP000184063"/>
    </source>
</evidence>
<protein>
    <submittedName>
        <fullName evidence="2">Uncharacterized protein</fullName>
    </submittedName>
</protein>
<feature type="region of interest" description="Disordered" evidence="1">
    <location>
        <begin position="56"/>
        <end position="78"/>
    </location>
</feature>
<dbReference type="AlphaFoldDB" id="A0A1M3TM77"/>
<evidence type="ECO:0000313" key="2">
    <source>
        <dbReference type="EMBL" id="OJZ87764.1"/>
    </source>
</evidence>
<accession>A0A1M3TM77</accession>
<dbReference type="VEuPathDB" id="FungiDB:ASPFODRAFT_588204"/>